<name>A0A937XDA9_UNCEI</name>
<evidence type="ECO:0000313" key="2">
    <source>
        <dbReference type="EMBL" id="MBM3318207.1"/>
    </source>
</evidence>
<organism evidence="2 3">
    <name type="scientific">Eiseniibacteriota bacterium</name>
    <dbReference type="NCBI Taxonomy" id="2212470"/>
    <lineage>
        <taxon>Bacteria</taxon>
        <taxon>Candidatus Eiseniibacteriota</taxon>
    </lineage>
</organism>
<proteinExistence type="predicted"/>
<gene>
    <name evidence="2" type="ORF">FJY75_10205</name>
</gene>
<dbReference type="InterPro" id="IPR025528">
    <property type="entry name" value="BrnA_antitoxin"/>
</dbReference>
<reference evidence="2" key="1">
    <citation type="submission" date="2019-03" db="EMBL/GenBank/DDBJ databases">
        <title>Lake Tanganyika Metagenome-Assembled Genomes (MAGs).</title>
        <authorList>
            <person name="Tran P."/>
        </authorList>
    </citation>
    <scope>NUCLEOTIDE SEQUENCE</scope>
    <source>
        <strain evidence="2">M_DeepCast_400m_m2_100</strain>
    </source>
</reference>
<protein>
    <submittedName>
        <fullName evidence="2">BrnA antitoxin family protein</fullName>
    </submittedName>
</protein>
<comment type="caution">
    <text evidence="2">The sequence shown here is derived from an EMBL/GenBank/DDBJ whole genome shotgun (WGS) entry which is preliminary data.</text>
</comment>
<feature type="compositionally biased region" description="Basic and acidic residues" evidence="1">
    <location>
        <begin position="79"/>
        <end position="92"/>
    </location>
</feature>
<dbReference type="AlphaFoldDB" id="A0A937XDA9"/>
<feature type="region of interest" description="Disordered" evidence="1">
    <location>
        <begin position="79"/>
        <end position="109"/>
    </location>
</feature>
<accession>A0A937XDA9</accession>
<dbReference type="EMBL" id="VGIY01000290">
    <property type="protein sequence ID" value="MBM3318207.1"/>
    <property type="molecule type" value="Genomic_DNA"/>
</dbReference>
<dbReference type="Pfam" id="PF14384">
    <property type="entry name" value="BrnA_antitoxin"/>
    <property type="match status" value="1"/>
</dbReference>
<evidence type="ECO:0000313" key="3">
    <source>
        <dbReference type="Proteomes" id="UP000748308"/>
    </source>
</evidence>
<evidence type="ECO:0000256" key="1">
    <source>
        <dbReference type="SAM" id="MobiDB-lite"/>
    </source>
</evidence>
<dbReference type="Proteomes" id="UP000748308">
    <property type="component" value="Unassembled WGS sequence"/>
</dbReference>
<sequence>MRAQYDFSKAKRGAVLPAPRGKTRITIRIDADVLDWFRARVHEAGGGSYQSLINLALRDHIARREERLEETLRRVLREELPSPGRPRAETRKEKARRVGRGSPRTTGTG</sequence>